<keyword evidence="3" id="KW-1185">Reference proteome</keyword>
<evidence type="ECO:0000313" key="3">
    <source>
        <dbReference type="Proteomes" id="UP000289758"/>
    </source>
</evidence>
<keyword evidence="2" id="KW-0378">Hydrolase</keyword>
<protein>
    <submittedName>
        <fullName evidence="2">MBL fold metallo-hydrolase</fullName>
    </submittedName>
</protein>
<dbReference type="GO" id="GO:0016787">
    <property type="term" value="F:hydrolase activity"/>
    <property type="evidence" value="ECO:0007669"/>
    <property type="project" value="UniProtKB-KW"/>
</dbReference>
<accession>A0A4Q1ALT6</accession>
<dbReference type="Pfam" id="PF12706">
    <property type="entry name" value="Lactamase_B_2"/>
    <property type="match status" value="1"/>
</dbReference>
<dbReference type="SUPFAM" id="SSF56281">
    <property type="entry name" value="Metallo-hydrolase/oxidoreductase"/>
    <property type="match status" value="1"/>
</dbReference>
<dbReference type="SMART" id="SM00849">
    <property type="entry name" value="Lactamase_B"/>
    <property type="match status" value="1"/>
</dbReference>
<dbReference type="OrthoDB" id="9800940at2"/>
<proteinExistence type="predicted"/>
<dbReference type="EMBL" id="PDKK01000010">
    <property type="protein sequence ID" value="RXK04334.1"/>
    <property type="molecule type" value="Genomic_DNA"/>
</dbReference>
<dbReference type="Gene3D" id="3.60.15.10">
    <property type="entry name" value="Ribonuclease Z/Hydroxyacylglutathione hydrolase-like"/>
    <property type="match status" value="1"/>
</dbReference>
<dbReference type="Proteomes" id="UP000289758">
    <property type="component" value="Unassembled WGS sequence"/>
</dbReference>
<dbReference type="RefSeq" id="WP_129087759.1">
    <property type="nucleotide sequence ID" value="NZ_PDKK01000010.1"/>
</dbReference>
<comment type="caution">
    <text evidence="2">The sequence shown here is derived from an EMBL/GenBank/DDBJ whole genome shotgun (WGS) entry which is preliminary data.</text>
</comment>
<organism evidence="2 3">
    <name type="scientific">Halarcobacter ebronensis</name>
    <dbReference type="NCBI Taxonomy" id="1462615"/>
    <lineage>
        <taxon>Bacteria</taxon>
        <taxon>Pseudomonadati</taxon>
        <taxon>Campylobacterota</taxon>
        <taxon>Epsilonproteobacteria</taxon>
        <taxon>Campylobacterales</taxon>
        <taxon>Arcobacteraceae</taxon>
        <taxon>Halarcobacter</taxon>
    </lineage>
</organism>
<name>A0A4Q1ALT6_9BACT</name>
<dbReference type="PANTHER" id="PTHR42663:SF6">
    <property type="entry name" value="HYDROLASE C777.06C-RELATED"/>
    <property type="match status" value="1"/>
</dbReference>
<dbReference type="AlphaFoldDB" id="A0A4Q1ALT6"/>
<feature type="domain" description="Metallo-beta-lactamase" evidence="1">
    <location>
        <begin position="35"/>
        <end position="216"/>
    </location>
</feature>
<dbReference type="PANTHER" id="PTHR42663">
    <property type="entry name" value="HYDROLASE C777.06C-RELATED-RELATED"/>
    <property type="match status" value="1"/>
</dbReference>
<dbReference type="InterPro" id="IPR036866">
    <property type="entry name" value="RibonucZ/Hydroxyglut_hydro"/>
</dbReference>
<evidence type="ECO:0000259" key="1">
    <source>
        <dbReference type="SMART" id="SM00849"/>
    </source>
</evidence>
<evidence type="ECO:0000313" key="2">
    <source>
        <dbReference type="EMBL" id="RXK04334.1"/>
    </source>
</evidence>
<gene>
    <name evidence="2" type="ORF">CRV07_11235</name>
</gene>
<dbReference type="InterPro" id="IPR001279">
    <property type="entry name" value="Metallo-B-lactamas"/>
</dbReference>
<sequence length="245" mass="28322">MKLKFIGSSDSAGIPVVNCSCNICKDYRKRNKKNLSTCAFLEVDNSYILFDAGDDSINTFFDLKELKAKFLTHFHADHCMGLLRLRYSAIALECYHPSDQNGFSDLFKHKHSIEYKELKAFEEIKIGDITVTALPLLHSKNCFGYFIKSNNTTIAYLTDASSLPSSTLEFLKEKDLDYTFIDACYDERKNSGNHLNYLQASAILDEIETKNGYLMHISHETMQYIENKRIKLKYRYVIDDEEFNF</sequence>
<reference evidence="2 3" key="1">
    <citation type="submission" date="2017-10" db="EMBL/GenBank/DDBJ databases">
        <title>Genomics of the genus Arcobacter.</title>
        <authorList>
            <person name="Perez-Cataluna A."/>
            <person name="Figueras M.J."/>
        </authorList>
    </citation>
    <scope>NUCLEOTIDE SEQUENCE [LARGE SCALE GENOMIC DNA]</scope>
    <source>
        <strain evidence="2 3">CECT 8441</strain>
    </source>
</reference>